<sequence>MLRIAPNSPISAILGALGVILYHYQQFTSVSETTSGGEKGRNRFPEKVCV</sequence>
<keyword evidence="2" id="KW-1185">Reference proteome</keyword>
<name>Q6BRS7_DEBHA</name>
<organism evidence="1 2">
    <name type="scientific">Debaryomyces hansenii (strain ATCC 36239 / CBS 767 / BCRC 21394 / JCM 1990 / NBRC 0083 / IGC 2968)</name>
    <name type="common">Yeast</name>
    <name type="synonym">Torulaspora hansenii</name>
    <dbReference type="NCBI Taxonomy" id="284592"/>
    <lineage>
        <taxon>Eukaryota</taxon>
        <taxon>Fungi</taxon>
        <taxon>Dikarya</taxon>
        <taxon>Ascomycota</taxon>
        <taxon>Saccharomycotina</taxon>
        <taxon>Pichiomycetes</taxon>
        <taxon>Debaryomycetaceae</taxon>
        <taxon>Debaryomyces</taxon>
    </lineage>
</organism>
<dbReference type="KEGG" id="dha:DEHA2D14146g"/>
<reference evidence="1 2" key="1">
    <citation type="journal article" date="2004" name="Nature">
        <title>Genome evolution in yeasts.</title>
        <authorList>
            <consortium name="Genolevures"/>
            <person name="Dujon B."/>
            <person name="Sherman D."/>
            <person name="Fischer G."/>
            <person name="Durrens P."/>
            <person name="Casaregola S."/>
            <person name="Lafontaine I."/>
            <person name="de Montigny J."/>
            <person name="Marck C."/>
            <person name="Neuveglise C."/>
            <person name="Talla E."/>
            <person name="Goffard N."/>
            <person name="Frangeul L."/>
            <person name="Aigle M."/>
            <person name="Anthouard V."/>
            <person name="Babour A."/>
            <person name="Barbe V."/>
            <person name="Barnay S."/>
            <person name="Blanchin S."/>
            <person name="Beckerich J.M."/>
            <person name="Beyne E."/>
            <person name="Bleykasten C."/>
            <person name="Boisrame A."/>
            <person name="Boyer J."/>
            <person name="Cattolico L."/>
            <person name="Confanioleri F."/>
            <person name="de Daruvar A."/>
            <person name="Despons L."/>
            <person name="Fabre E."/>
            <person name="Fairhead C."/>
            <person name="Ferry-Dumazet H."/>
            <person name="Groppi A."/>
            <person name="Hantraye F."/>
            <person name="Hennequin C."/>
            <person name="Jauniaux N."/>
            <person name="Joyet P."/>
            <person name="Kachouri R."/>
            <person name="Kerrest A."/>
            <person name="Koszul R."/>
            <person name="Lemaire M."/>
            <person name="Lesur I."/>
            <person name="Ma L."/>
            <person name="Muller H."/>
            <person name="Nicaud J.M."/>
            <person name="Nikolski M."/>
            <person name="Oztas S."/>
            <person name="Ozier-Kalogeropoulos O."/>
            <person name="Pellenz S."/>
            <person name="Potier S."/>
            <person name="Richard G.F."/>
            <person name="Straub M.L."/>
            <person name="Suleau A."/>
            <person name="Swennene D."/>
            <person name="Tekaia F."/>
            <person name="Wesolowski-Louvel M."/>
            <person name="Westhof E."/>
            <person name="Wirth B."/>
            <person name="Zeniou-Meyer M."/>
            <person name="Zivanovic I."/>
            <person name="Bolotin-Fukuhara M."/>
            <person name="Thierry A."/>
            <person name="Bouchier C."/>
            <person name="Caudron B."/>
            <person name="Scarpelli C."/>
            <person name="Gaillardin C."/>
            <person name="Weissenbach J."/>
            <person name="Wincker P."/>
            <person name="Souciet J.L."/>
        </authorList>
    </citation>
    <scope>NUCLEOTIDE SEQUENCE [LARGE SCALE GENOMIC DNA]</scope>
    <source>
        <strain evidence="2">ATCC 36239 / CBS 767 / BCRC 21394 / JCM 1990 / NBRC 0083 / IGC 2968</strain>
    </source>
</reference>
<accession>Q6BRS7</accession>
<gene>
    <name evidence="1" type="ordered locus">DEHA2D14146g</name>
</gene>
<dbReference type="VEuPathDB" id="FungiDB:DEHA2D14146g"/>
<protein>
    <submittedName>
        <fullName evidence="1">DEHA2D14146p</fullName>
    </submittedName>
</protein>
<dbReference type="RefSeq" id="XP_459093.2">
    <property type="nucleotide sequence ID" value="XM_459093.1"/>
</dbReference>
<evidence type="ECO:0000313" key="1">
    <source>
        <dbReference type="EMBL" id="CAG87261.2"/>
    </source>
</evidence>
<dbReference type="InParanoid" id="Q6BRS7"/>
<dbReference type="EMBL" id="CR382136">
    <property type="protein sequence ID" value="CAG87261.2"/>
    <property type="molecule type" value="Genomic_DNA"/>
</dbReference>
<evidence type="ECO:0000313" key="2">
    <source>
        <dbReference type="Proteomes" id="UP000000599"/>
    </source>
</evidence>
<dbReference type="AlphaFoldDB" id="Q6BRS7"/>
<dbReference type="HOGENOM" id="CLU_3125001_0_0_1"/>
<proteinExistence type="predicted"/>
<dbReference type="Proteomes" id="UP000000599">
    <property type="component" value="Chromosome D"/>
</dbReference>
<dbReference type="GeneID" id="2900922"/>